<comment type="caution">
    <text evidence="2">The sequence shown here is derived from an EMBL/GenBank/DDBJ whole genome shotgun (WGS) entry which is preliminary data.</text>
</comment>
<dbReference type="EMBL" id="NBIV01000354">
    <property type="protein sequence ID" value="PXF40142.1"/>
    <property type="molecule type" value="Genomic_DNA"/>
</dbReference>
<sequence>MGSSIPSTTLERFLQVTKEEIVRTWKEDLTKLSRRLEVLEPTSRLPPIPSPMRGKDFVREANVSSLMRAAIEYHNALIPPGKESYIQFPAGASDKKLNSDAKDALDMIMIDKLGENYGSLSWATASKTTHFSECEAVIQTAAGSRDFVVFRQSSNFWSIRWLAEQKMKSKRRPSKMRELTREVQNTLRHQHGNLDEDRLNRNPNDSRSAVKTRNAEGVAHLSCTSPGIHHGKTDNIEWAKNNRSQRKTPKDVTSNFLDITNSGLNERRVCGENNRDAEVAPSHNAIVPASNLSHVNSNPRTPGPNATVQPFSVLLRLRIKSHRASAAHKCLAQPADLPITYSSAEQHAQIEEQSATVTAPCRGYRNPRLTLRDSHLNEGSSFKVVRHNQKSMKQSIRKEGRGTGVKDSWSTKRGTGRGGSSKRRGKAMKTVVSNRERVGLGAQRKTRSIDRPPKTCPYILLQVTSLISIPWNPYLHMK</sequence>
<name>A0A2V3IDI4_9FLOR</name>
<reference evidence="2 3" key="1">
    <citation type="journal article" date="2018" name="Mol. Biol. Evol.">
        <title>Analysis of the draft genome of the red seaweed Gracilariopsis chorda provides insights into genome size evolution in Rhodophyta.</title>
        <authorList>
            <person name="Lee J."/>
            <person name="Yang E.C."/>
            <person name="Graf L."/>
            <person name="Yang J.H."/>
            <person name="Qiu H."/>
            <person name="Zel Zion U."/>
            <person name="Chan C.X."/>
            <person name="Stephens T.G."/>
            <person name="Weber A.P.M."/>
            <person name="Boo G.H."/>
            <person name="Boo S.M."/>
            <person name="Kim K.M."/>
            <person name="Shin Y."/>
            <person name="Jung M."/>
            <person name="Lee S.J."/>
            <person name="Yim H.S."/>
            <person name="Lee J.H."/>
            <person name="Bhattacharya D."/>
            <person name="Yoon H.S."/>
        </authorList>
    </citation>
    <scope>NUCLEOTIDE SEQUENCE [LARGE SCALE GENOMIC DNA]</scope>
    <source>
        <strain evidence="2 3">SKKU-2015</strain>
        <tissue evidence="2">Whole body</tissue>
    </source>
</reference>
<dbReference type="AlphaFoldDB" id="A0A2V3IDI4"/>
<feature type="region of interest" description="Disordered" evidence="1">
    <location>
        <begin position="385"/>
        <end position="431"/>
    </location>
</feature>
<accession>A0A2V3IDI4</accession>
<feature type="region of interest" description="Disordered" evidence="1">
    <location>
        <begin position="187"/>
        <end position="257"/>
    </location>
</feature>
<evidence type="ECO:0000256" key="1">
    <source>
        <dbReference type="SAM" id="MobiDB-lite"/>
    </source>
</evidence>
<keyword evidence="3" id="KW-1185">Reference proteome</keyword>
<dbReference type="Proteomes" id="UP000247409">
    <property type="component" value="Unassembled WGS sequence"/>
</dbReference>
<organism evidence="2 3">
    <name type="scientific">Gracilariopsis chorda</name>
    <dbReference type="NCBI Taxonomy" id="448386"/>
    <lineage>
        <taxon>Eukaryota</taxon>
        <taxon>Rhodophyta</taxon>
        <taxon>Florideophyceae</taxon>
        <taxon>Rhodymeniophycidae</taxon>
        <taxon>Gracilariales</taxon>
        <taxon>Gracilariaceae</taxon>
        <taxon>Gracilariopsis</taxon>
    </lineage>
</organism>
<evidence type="ECO:0000313" key="3">
    <source>
        <dbReference type="Proteomes" id="UP000247409"/>
    </source>
</evidence>
<protein>
    <submittedName>
        <fullName evidence="2">Uncharacterized protein</fullName>
    </submittedName>
</protein>
<evidence type="ECO:0000313" key="2">
    <source>
        <dbReference type="EMBL" id="PXF40142.1"/>
    </source>
</evidence>
<gene>
    <name evidence="2" type="ORF">BWQ96_10144</name>
</gene>
<feature type="compositionally biased region" description="Polar residues" evidence="1">
    <location>
        <begin position="201"/>
        <end position="211"/>
    </location>
</feature>
<proteinExistence type="predicted"/>